<gene>
    <name evidence="2" type="ORF">DCHRY22_LOCUS10487</name>
</gene>
<evidence type="ECO:0000313" key="3">
    <source>
        <dbReference type="Proteomes" id="UP000789524"/>
    </source>
</evidence>
<name>A0A8J2QYQ7_9NEOP</name>
<feature type="compositionally biased region" description="Polar residues" evidence="1">
    <location>
        <begin position="808"/>
        <end position="817"/>
    </location>
</feature>
<feature type="region of interest" description="Disordered" evidence="1">
    <location>
        <begin position="468"/>
        <end position="507"/>
    </location>
</feature>
<feature type="region of interest" description="Disordered" evidence="1">
    <location>
        <begin position="538"/>
        <end position="568"/>
    </location>
</feature>
<feature type="compositionally biased region" description="Basic residues" evidence="1">
    <location>
        <begin position="485"/>
        <end position="503"/>
    </location>
</feature>
<proteinExistence type="predicted"/>
<comment type="caution">
    <text evidence="2">The sequence shown here is derived from an EMBL/GenBank/DDBJ whole genome shotgun (WGS) entry which is preliminary data.</text>
</comment>
<organism evidence="2 3">
    <name type="scientific">Danaus chrysippus</name>
    <name type="common">African queen</name>
    <dbReference type="NCBI Taxonomy" id="151541"/>
    <lineage>
        <taxon>Eukaryota</taxon>
        <taxon>Metazoa</taxon>
        <taxon>Ecdysozoa</taxon>
        <taxon>Arthropoda</taxon>
        <taxon>Hexapoda</taxon>
        <taxon>Insecta</taxon>
        <taxon>Pterygota</taxon>
        <taxon>Neoptera</taxon>
        <taxon>Endopterygota</taxon>
        <taxon>Lepidoptera</taxon>
        <taxon>Glossata</taxon>
        <taxon>Ditrysia</taxon>
        <taxon>Papilionoidea</taxon>
        <taxon>Nymphalidae</taxon>
        <taxon>Danainae</taxon>
        <taxon>Danaini</taxon>
        <taxon>Danaina</taxon>
        <taxon>Danaus</taxon>
        <taxon>Anosia</taxon>
    </lineage>
</organism>
<feature type="region of interest" description="Disordered" evidence="1">
    <location>
        <begin position="773"/>
        <end position="792"/>
    </location>
</feature>
<dbReference type="Proteomes" id="UP000789524">
    <property type="component" value="Unassembled WGS sequence"/>
</dbReference>
<protein>
    <submittedName>
        <fullName evidence="2">(African queen) hypothetical protein</fullName>
    </submittedName>
</protein>
<dbReference type="AlphaFoldDB" id="A0A8J2QYQ7"/>
<accession>A0A8J2QYQ7</accession>
<dbReference type="PANTHER" id="PTHR39952">
    <property type="entry name" value="FI02073P"/>
    <property type="match status" value="1"/>
</dbReference>
<dbReference type="EMBL" id="CAKASE010000070">
    <property type="protein sequence ID" value="CAG9573521.1"/>
    <property type="molecule type" value="Genomic_DNA"/>
</dbReference>
<evidence type="ECO:0000313" key="2">
    <source>
        <dbReference type="EMBL" id="CAG9573521.1"/>
    </source>
</evidence>
<evidence type="ECO:0000256" key="1">
    <source>
        <dbReference type="SAM" id="MobiDB-lite"/>
    </source>
</evidence>
<dbReference type="OrthoDB" id="8194427at2759"/>
<reference evidence="2" key="1">
    <citation type="submission" date="2021-09" db="EMBL/GenBank/DDBJ databases">
        <authorList>
            <person name="Martin H S."/>
        </authorList>
    </citation>
    <scope>NUCLEOTIDE SEQUENCE</scope>
</reference>
<dbReference type="PANTHER" id="PTHR39952:SF1">
    <property type="match status" value="1"/>
</dbReference>
<keyword evidence="3" id="KW-1185">Reference proteome</keyword>
<feature type="region of interest" description="Disordered" evidence="1">
    <location>
        <begin position="635"/>
        <end position="716"/>
    </location>
</feature>
<feature type="region of interest" description="Disordered" evidence="1">
    <location>
        <begin position="803"/>
        <end position="832"/>
    </location>
</feature>
<feature type="region of interest" description="Disordered" evidence="1">
    <location>
        <begin position="857"/>
        <end position="882"/>
    </location>
</feature>
<dbReference type="Gene3D" id="1.20.1480.30">
    <property type="entry name" value="Designed four-helix bundle protein"/>
    <property type="match status" value="1"/>
</dbReference>
<sequence length="882" mass="102266">MYWEQLELRCRSLYRAPTTGRASGQQERSQNTCSCCTQCHTTQPAWDFSVQHRFWAPGRIGNLYSPNPGTGRKTSPWSWFPWPRGNSQNSRCRMNVPQSGDSAYGFCETEANPNSAQPYDERNLNYPQNQFPRQTQAFSQNPATFSQNPANFGQGSSFQGYAEGFEGSLDGQTVWGPPPPYSPHGRSGSRHHLHQDPASATLLHHHHMDHRSSMNVHEMHACSRNYLHNMQGMDVNRMQDINNDIRNPEIARMNPEIARINPELARINPELARMNPELARINPELARINPELTRMNPELARMNSELARINPELARMNPELARLNPELARLNPDMNMYPNDPNDMCLQEMVNVGQERFNTLRGHLVPYRNCPRMGNGSGNIHRDTVDIECLHQKSVSRVSDQSSDSCIKQGKENLGFQNDKHSPIRSSLQENRQAESEVYFADVSSCCTVSVKAECCMNPNVSLVGTIDNHHESSESDGSFTLTRQRQHTQSSKRRRHTDKQKHRLDYTEHGTIRECVDRNERHERICSSDQIERINDSRDRLNDSRSDRMSDRLNDSRIERMSMRNDPRLERCDRDRSIDSRIDRLNDSRIDRLNDSRIERMSDRVSECRLDRSDRERASDVRIDRMNDSRVISDRGNDARLDRSDQDRSNDSRIDRLNDSRIDRMSDRANDCRHERDRSNDPRIERFNDSRIERMSDRANDSRIDRERSNDPRIDRLNDSRIDRLNDSRADRLNDSRADRLNDSRTDRLNDSRIDRFDDRRMSDINSSMRIEGSPKMRSHMSPLRMKSPKGIQKDTMETKDFFTPISPLSPNTEESLLSDDDRPETVYSNEPEVKCLAPDSQYEAIRDGNEMLKTNHHHCYSDTNTMDSGWQSGSEKQVTD</sequence>
<feature type="compositionally biased region" description="Polar residues" evidence="1">
    <location>
        <begin position="863"/>
        <end position="882"/>
    </location>
</feature>